<proteinExistence type="predicted"/>
<feature type="compositionally biased region" description="Basic and acidic residues" evidence="5">
    <location>
        <begin position="240"/>
        <end position="270"/>
    </location>
</feature>
<keyword evidence="1" id="KW-0547">Nucleotide-binding</keyword>
<evidence type="ECO:0000259" key="6">
    <source>
        <dbReference type="PROSITE" id="PS51192"/>
    </source>
</evidence>
<dbReference type="InterPro" id="IPR014001">
    <property type="entry name" value="Helicase_ATP-bd"/>
</dbReference>
<dbReference type="SMART" id="SM00490">
    <property type="entry name" value="HELICc"/>
    <property type="match status" value="1"/>
</dbReference>
<dbReference type="PANTHER" id="PTHR12131">
    <property type="entry name" value="ATP-DEPENDENT RNA AND DNA HELICASE"/>
    <property type="match status" value="1"/>
</dbReference>
<dbReference type="InterPro" id="IPR058621">
    <property type="entry name" value="SH3_HelY"/>
</dbReference>
<feature type="compositionally biased region" description="Basic and acidic residues" evidence="5">
    <location>
        <begin position="280"/>
        <end position="292"/>
    </location>
</feature>
<feature type="domain" description="Helicase C-terminal" evidence="7">
    <location>
        <begin position="330"/>
        <end position="534"/>
    </location>
</feature>
<keyword evidence="4" id="KW-0067">ATP-binding</keyword>
<dbReference type="SMART" id="SM01142">
    <property type="entry name" value="DSHCT"/>
    <property type="match status" value="1"/>
</dbReference>
<dbReference type="InterPro" id="IPR001650">
    <property type="entry name" value="Helicase_C-like"/>
</dbReference>
<dbReference type="InterPro" id="IPR011545">
    <property type="entry name" value="DEAD/DEAH_box_helicase_dom"/>
</dbReference>
<dbReference type="Gene3D" id="3.40.50.300">
    <property type="entry name" value="P-loop containing nucleotide triphosphate hydrolases"/>
    <property type="match status" value="2"/>
</dbReference>
<evidence type="ECO:0000313" key="9">
    <source>
        <dbReference type="Proteomes" id="UP001304769"/>
    </source>
</evidence>
<dbReference type="Gene3D" id="1.10.3380.30">
    <property type="match status" value="1"/>
</dbReference>
<dbReference type="EMBL" id="JAYGGQ010000003">
    <property type="protein sequence ID" value="MEA5454439.1"/>
    <property type="molecule type" value="Genomic_DNA"/>
</dbReference>
<dbReference type="Pfam" id="PF26090">
    <property type="entry name" value="SH3_HelY"/>
    <property type="match status" value="1"/>
</dbReference>
<gene>
    <name evidence="8" type="ORF">SPF06_06870</name>
</gene>
<dbReference type="InterPro" id="IPR012961">
    <property type="entry name" value="Ski2/MTR4_C"/>
</dbReference>
<keyword evidence="3 8" id="KW-0347">Helicase</keyword>
<sequence>MSSVPDNLSPAERFALDAERRAFAKTELGAFAADLPFPLDPFQREACRALEAGHGVLVAAPTGAGKTVVGEFAVYLALRRGLKAFYTTPIKALSNQKYGELCDAYGADRVGLLTGDVTINGEAPVVVMTTEVLRNMLYAGSSTLGGLGYVVMDEVHYLADRFRGAVWEEVIIHLPKDVRVVSLSATVSNAEEFGAWLDTVRGETDIIVSEHRPVPLWQHVMVGRRLVDLFATRSSFEDLADAHDRTDEGPEEPQKPDAERLPRRSGDPRELTAVNPELAEIARRETQAEHRARFPHGGRGRRRDERPRGHAGGRQGGRSEGVQASVARASRPQMIQSLERQGLLPAIDFIFSRAGCDAAVQQCVDAGLDLTTPAERARIAEAVEAAAKDLPPSDLGVLGFWGWREGLLRGLAAHHAGLLPTFKEVVEKLFAAGLVKAVFATETLALGVNMPARSVLIEKLEKFNGEAHVDITAGEYTQLTGRAGRRGIDVEGHAVVQWRPGLDPAALAGLASRRTYPLNSSFRPTYNMSINLVAQFGRKRARDILESSFAQFQADRSVVGLARQVRDREESLAGYEKAMTCHLGDFTEYARLREELSAAESYASREAGRARRSMTVDSLARLQPGDVVELAQGRLSGTAVVLATDANAREPRPHVLTFDHNLRRIGFQDLDGPIEPIARIRIPKHFDPKRPKDRRDLAASMRHAVDRSHSGHSAGDHAGGGRGARRSRRDFAFAAGYEDTERRITELRHRLRTHPCHGCAEREDHARWAERWTKLRRETDRLVEQIKGRTNTIAKTFDRVCEVLESYGCLEQGDGDVRVTDRGQQLRRIYGDKDLLTALSLRAGAFDDVDEAELAALASILVYQAKRDEPGLPPKMPTVSLDVAVDVVLREWSQLEDVEEQHRLPRTAEPDFGLVWPLYKWARGRDLQNVLSGTELAAGDFVRWVKQVIDLLDQLADVPRIEPRVRRLCHAGIDSIKRGVVAYSGVAD</sequence>
<evidence type="ECO:0000313" key="8">
    <source>
        <dbReference type="EMBL" id="MEA5454439.1"/>
    </source>
</evidence>
<dbReference type="PROSITE" id="PS51194">
    <property type="entry name" value="HELICASE_CTER"/>
    <property type="match status" value="1"/>
</dbReference>
<feature type="region of interest" description="Disordered" evidence="5">
    <location>
        <begin position="686"/>
        <end position="726"/>
    </location>
</feature>
<keyword evidence="2" id="KW-0378">Hydrolase</keyword>
<name>A0ABU5T4K1_9MICC</name>
<evidence type="ECO:0000256" key="5">
    <source>
        <dbReference type="SAM" id="MobiDB-lite"/>
    </source>
</evidence>
<dbReference type="PANTHER" id="PTHR12131:SF1">
    <property type="entry name" value="ATP-DEPENDENT RNA HELICASE SUPV3L1, MITOCHONDRIAL-RELATED"/>
    <property type="match status" value="1"/>
</dbReference>
<evidence type="ECO:0000259" key="7">
    <source>
        <dbReference type="PROSITE" id="PS51194"/>
    </source>
</evidence>
<feature type="compositionally biased region" description="Gly residues" evidence="5">
    <location>
        <begin position="310"/>
        <end position="319"/>
    </location>
</feature>
<dbReference type="PROSITE" id="PS51192">
    <property type="entry name" value="HELICASE_ATP_BIND_1"/>
    <property type="match status" value="1"/>
</dbReference>
<dbReference type="Pfam" id="PF00270">
    <property type="entry name" value="DEAD"/>
    <property type="match status" value="1"/>
</dbReference>
<evidence type="ECO:0000256" key="4">
    <source>
        <dbReference type="ARBA" id="ARBA00022840"/>
    </source>
</evidence>
<keyword evidence="9" id="KW-1185">Reference proteome</keyword>
<evidence type="ECO:0000256" key="3">
    <source>
        <dbReference type="ARBA" id="ARBA00022806"/>
    </source>
</evidence>
<dbReference type="RefSeq" id="WP_323278267.1">
    <property type="nucleotide sequence ID" value="NZ_JAYGGQ010000003.1"/>
</dbReference>
<protein>
    <submittedName>
        <fullName evidence="8">DEAD/DEAH box helicase</fullName>
    </submittedName>
</protein>
<dbReference type="CDD" id="cd18795">
    <property type="entry name" value="SF2_C_Ski2"/>
    <property type="match status" value="1"/>
</dbReference>
<evidence type="ECO:0000256" key="2">
    <source>
        <dbReference type="ARBA" id="ARBA00022801"/>
    </source>
</evidence>
<dbReference type="InterPro" id="IPR050699">
    <property type="entry name" value="RNA-DNA_Helicase"/>
</dbReference>
<comment type="caution">
    <text evidence="8">The sequence shown here is derived from an EMBL/GenBank/DDBJ whole genome shotgun (WGS) entry which is preliminary data.</text>
</comment>
<feature type="compositionally biased region" description="Basic and acidic residues" evidence="5">
    <location>
        <begin position="686"/>
        <end position="709"/>
    </location>
</feature>
<dbReference type="Pfam" id="PF08148">
    <property type="entry name" value="DSHCT"/>
    <property type="match status" value="1"/>
</dbReference>
<evidence type="ECO:0000256" key="1">
    <source>
        <dbReference type="ARBA" id="ARBA00022741"/>
    </source>
</evidence>
<reference evidence="8 9" key="1">
    <citation type="submission" date="2023-12" db="EMBL/GenBank/DDBJ databases">
        <title>Sinomonas terricola sp. nov, isolated from litchi orchard soil in Guangdong, PR China.</title>
        <authorList>
            <person name="Jiaxin W."/>
            <person name="Yang Z."/>
            <person name="Honghui Z."/>
        </authorList>
    </citation>
    <scope>NUCLEOTIDE SEQUENCE [LARGE SCALE GENOMIC DNA]</scope>
    <source>
        <strain evidence="8 9">JGH33</strain>
    </source>
</reference>
<organism evidence="8 9">
    <name type="scientific">Sinomonas terricola</name>
    <dbReference type="NCBI Taxonomy" id="3110330"/>
    <lineage>
        <taxon>Bacteria</taxon>
        <taxon>Bacillati</taxon>
        <taxon>Actinomycetota</taxon>
        <taxon>Actinomycetes</taxon>
        <taxon>Micrococcales</taxon>
        <taxon>Micrococcaceae</taxon>
        <taxon>Sinomonas</taxon>
    </lineage>
</organism>
<dbReference type="Proteomes" id="UP001304769">
    <property type="component" value="Unassembled WGS sequence"/>
</dbReference>
<feature type="domain" description="Helicase ATP-binding" evidence="6">
    <location>
        <begin position="47"/>
        <end position="205"/>
    </location>
</feature>
<dbReference type="InterPro" id="IPR027417">
    <property type="entry name" value="P-loop_NTPase"/>
</dbReference>
<dbReference type="SMART" id="SM00487">
    <property type="entry name" value="DEXDc"/>
    <property type="match status" value="1"/>
</dbReference>
<dbReference type="GO" id="GO:0004386">
    <property type="term" value="F:helicase activity"/>
    <property type="evidence" value="ECO:0007669"/>
    <property type="project" value="UniProtKB-KW"/>
</dbReference>
<feature type="region of interest" description="Disordered" evidence="5">
    <location>
        <begin position="240"/>
        <end position="328"/>
    </location>
</feature>
<accession>A0ABU5T4K1</accession>
<dbReference type="SUPFAM" id="SSF52540">
    <property type="entry name" value="P-loop containing nucleoside triphosphate hydrolases"/>
    <property type="match status" value="2"/>
</dbReference>